<feature type="region of interest" description="Disordered" evidence="1">
    <location>
        <begin position="1"/>
        <end position="31"/>
    </location>
</feature>
<organism evidence="2 3">
    <name type="scientific">Babesia gibsoni</name>
    <dbReference type="NCBI Taxonomy" id="33632"/>
    <lineage>
        <taxon>Eukaryota</taxon>
        <taxon>Sar</taxon>
        <taxon>Alveolata</taxon>
        <taxon>Apicomplexa</taxon>
        <taxon>Aconoidasida</taxon>
        <taxon>Piroplasmida</taxon>
        <taxon>Babesiidae</taxon>
        <taxon>Babesia</taxon>
    </lineage>
</organism>
<evidence type="ECO:0000256" key="1">
    <source>
        <dbReference type="SAM" id="MobiDB-lite"/>
    </source>
</evidence>
<dbReference type="Proteomes" id="UP001230268">
    <property type="component" value="Unassembled WGS sequence"/>
</dbReference>
<keyword evidence="3" id="KW-1185">Reference proteome</keyword>
<feature type="compositionally biased region" description="Basic and acidic residues" evidence="1">
    <location>
        <begin position="10"/>
        <end position="25"/>
    </location>
</feature>
<evidence type="ECO:0000313" key="2">
    <source>
        <dbReference type="EMBL" id="KAK1445049.1"/>
    </source>
</evidence>
<proteinExistence type="predicted"/>
<reference evidence="2" key="1">
    <citation type="submission" date="2023-08" db="EMBL/GenBank/DDBJ databases">
        <title>Draft sequence of the Babesia gibsoni genome.</title>
        <authorList>
            <person name="Yamagishi J.Y."/>
            <person name="Xuan X.X."/>
        </authorList>
    </citation>
    <scope>NUCLEOTIDE SEQUENCE</scope>
    <source>
        <strain evidence="2">Azabu</strain>
    </source>
</reference>
<comment type="caution">
    <text evidence="2">The sequence shown here is derived from an EMBL/GenBank/DDBJ whole genome shotgun (WGS) entry which is preliminary data.</text>
</comment>
<name>A0AAD8UWL9_BABGI</name>
<accession>A0AAD8UWL9</accession>
<dbReference type="EMBL" id="JAVEPI010000001">
    <property type="protein sequence ID" value="KAK1445049.1"/>
    <property type="molecule type" value="Genomic_DNA"/>
</dbReference>
<dbReference type="AlphaFoldDB" id="A0AAD8UWL9"/>
<protein>
    <recommendedName>
        <fullName evidence="4">F-box domain-containing protein</fullName>
    </recommendedName>
</protein>
<evidence type="ECO:0008006" key="4">
    <source>
        <dbReference type="Google" id="ProtNLM"/>
    </source>
</evidence>
<sequence>MGDVSVVDEPSARKRGDDTEATHDEATEEGCTEEFEGYDLDEFKVVIHGILYDIFDQKRPLLRQLIKAKATIDEPPAKPKAGLRRSKIVELTGEALLKQVVDELFTIDQELSNVDAEILREQLFAIADNPPPVPPSPFLSVIMKDGQNDIRFEHHDIQAVIFSYLDVRNLLKLSQVSQVCKEAVDIYIMKSAYRLPLHSGSLCSNMQYWRQIIEFFFTEMVILKPISRSNYNPIQSQLRLNKTIFPINDESMKSHTYVSFDFIKPHYIVYCDHMKPMSHTCSADKAIDCDNKATSKPITLNEFIVEYCKRLEVKDTSSSTWGVPSTMVTPAYVCMLLKMTLQTIAKCINKHEGLVEYRRTEYIANATHHITHRIWLQLSLQWDFRFGQNAQNSLYLNIADHFTWDG</sequence>
<evidence type="ECO:0000313" key="3">
    <source>
        <dbReference type="Proteomes" id="UP001230268"/>
    </source>
</evidence>
<gene>
    <name evidence="2" type="ORF">BgAZ_109550</name>
</gene>